<evidence type="ECO:0000256" key="17">
    <source>
        <dbReference type="PROSITE-ProRule" id="PRU00703"/>
    </source>
</evidence>
<gene>
    <name evidence="19" type="ORF">SAMN04488515_1930</name>
</gene>
<organism evidence="19 20">
    <name type="scientific">Cognatiyoonia koreensis</name>
    <dbReference type="NCBI Taxonomy" id="364200"/>
    <lineage>
        <taxon>Bacteria</taxon>
        <taxon>Pseudomonadati</taxon>
        <taxon>Pseudomonadota</taxon>
        <taxon>Alphaproteobacteria</taxon>
        <taxon>Rhodobacterales</taxon>
        <taxon>Paracoccaceae</taxon>
        <taxon>Cognatiyoonia</taxon>
    </lineage>
</organism>
<keyword evidence="4 14" id="KW-0645">Protease</keyword>
<dbReference type="RefSeq" id="WP_089993229.1">
    <property type="nucleotide sequence ID" value="NZ_FOIZ01000001.1"/>
</dbReference>
<feature type="binding site" evidence="16">
    <location>
        <position position="167"/>
    </location>
    <ligand>
        <name>Zn(2+)</name>
        <dbReference type="ChEBI" id="CHEBI:29105"/>
        <note>catalytic</note>
    </ligand>
</feature>
<dbReference type="GO" id="GO:0008237">
    <property type="term" value="F:metallopeptidase activity"/>
    <property type="evidence" value="ECO:0007669"/>
    <property type="project" value="UniProtKB-UniRule"/>
</dbReference>
<evidence type="ECO:0000256" key="6">
    <source>
        <dbReference type="ARBA" id="ARBA00022723"/>
    </source>
</evidence>
<evidence type="ECO:0000256" key="15">
    <source>
        <dbReference type="PIRSR" id="PIRSR006404-1"/>
    </source>
</evidence>
<dbReference type="GO" id="GO:0006508">
    <property type="term" value="P:proteolysis"/>
    <property type="evidence" value="ECO:0007669"/>
    <property type="project" value="UniProtKB-KW"/>
</dbReference>
<evidence type="ECO:0000256" key="7">
    <source>
        <dbReference type="ARBA" id="ARBA00022737"/>
    </source>
</evidence>
<dbReference type="InterPro" id="IPR008915">
    <property type="entry name" value="Peptidase_M50"/>
</dbReference>
<dbReference type="OrthoDB" id="9781963at2"/>
<feature type="binding site" evidence="16">
    <location>
        <position position="72"/>
    </location>
    <ligand>
        <name>Zn(2+)</name>
        <dbReference type="ChEBI" id="CHEBI:29105"/>
        <note>catalytic</note>
    </ligand>
</feature>
<evidence type="ECO:0000256" key="4">
    <source>
        <dbReference type="ARBA" id="ARBA00022670"/>
    </source>
</evidence>
<feature type="domain" description="CBS" evidence="18">
    <location>
        <begin position="318"/>
        <end position="375"/>
    </location>
</feature>
<dbReference type="InterPro" id="IPR046342">
    <property type="entry name" value="CBS_dom_sf"/>
</dbReference>
<name>A0A1I0QHF9_9RHOB</name>
<keyword evidence="10 14" id="KW-1133">Transmembrane helix</keyword>
<evidence type="ECO:0000256" key="11">
    <source>
        <dbReference type="ARBA" id="ARBA00023049"/>
    </source>
</evidence>
<keyword evidence="11 14" id="KW-0482">Metalloprotease</keyword>
<dbReference type="Proteomes" id="UP000199167">
    <property type="component" value="Unassembled WGS sequence"/>
</dbReference>
<dbReference type="InterPro" id="IPR016483">
    <property type="entry name" value="UCP006404_Pept_M50_CBS"/>
</dbReference>
<keyword evidence="8 14" id="KW-0378">Hydrolase</keyword>
<evidence type="ECO:0000256" key="8">
    <source>
        <dbReference type="ARBA" id="ARBA00022801"/>
    </source>
</evidence>
<dbReference type="PANTHER" id="PTHR39188">
    <property type="entry name" value="MEMBRANE-ASSOCIATED ZINC METALLOPROTEASE M50B"/>
    <property type="match status" value="1"/>
</dbReference>
<comment type="cofactor">
    <cofactor evidence="14 16">
        <name>Zn(2+)</name>
        <dbReference type="ChEBI" id="CHEBI:29105"/>
    </cofactor>
    <text evidence="14 16">Binds 1 zinc ion per subunit.</text>
</comment>
<keyword evidence="20" id="KW-1185">Reference proteome</keyword>
<evidence type="ECO:0000256" key="13">
    <source>
        <dbReference type="ARBA" id="ARBA00023136"/>
    </source>
</evidence>
<comment type="subcellular location">
    <subcellularLocation>
        <location evidence="1 14">Cell membrane</location>
        <topology evidence="1 14">Multi-pass membrane protein</topology>
    </subcellularLocation>
</comment>
<keyword evidence="5 14" id="KW-0812">Transmembrane</keyword>
<evidence type="ECO:0000256" key="2">
    <source>
        <dbReference type="ARBA" id="ARBA00007931"/>
    </source>
</evidence>
<evidence type="ECO:0000256" key="12">
    <source>
        <dbReference type="ARBA" id="ARBA00023122"/>
    </source>
</evidence>
<evidence type="ECO:0000313" key="20">
    <source>
        <dbReference type="Proteomes" id="UP000199167"/>
    </source>
</evidence>
<dbReference type="InterPro" id="IPR000644">
    <property type="entry name" value="CBS_dom"/>
</dbReference>
<keyword evidence="13 14" id="KW-0472">Membrane</keyword>
<dbReference type="GO" id="GO:0005886">
    <property type="term" value="C:plasma membrane"/>
    <property type="evidence" value="ECO:0007669"/>
    <property type="project" value="UniProtKB-SubCell"/>
</dbReference>
<dbReference type="SUPFAM" id="SSF54631">
    <property type="entry name" value="CBS-domain pair"/>
    <property type="match status" value="1"/>
</dbReference>
<keyword evidence="6 14" id="KW-0479">Metal-binding</keyword>
<keyword evidence="7" id="KW-0677">Repeat</keyword>
<dbReference type="GO" id="GO:0046872">
    <property type="term" value="F:metal ion binding"/>
    <property type="evidence" value="ECO:0007669"/>
    <property type="project" value="UniProtKB-UniRule"/>
</dbReference>
<feature type="transmembrane region" description="Helical" evidence="14">
    <location>
        <begin position="48"/>
        <end position="67"/>
    </location>
</feature>
<dbReference type="Pfam" id="PF00571">
    <property type="entry name" value="CBS"/>
    <property type="match status" value="2"/>
</dbReference>
<evidence type="ECO:0000256" key="9">
    <source>
        <dbReference type="ARBA" id="ARBA00022833"/>
    </source>
</evidence>
<accession>A0A1I0QHF9</accession>
<evidence type="ECO:0000256" key="5">
    <source>
        <dbReference type="ARBA" id="ARBA00022692"/>
    </source>
</evidence>
<sequence>MFSKSVTLFSMQGIDIKIDPSWLLIAALITWSLSQQYFPISLPDQSPAAYFLMALVAMLCFFASLLLHELAHSAVAIRYGVPINGITLFLFGGMAELEKEPPTAFVEFVIALAGPLMSFALAFAFWVVAEASVVAGSAASATAVLSYLAMINFVLAVFNLVPAFPLDGGRILRAALWYRSGDSLKATETAAGAGKIFAYVLIGLGVLALFQGAFVVGLWQILIGTFLYGAAQTSYQSELMRTAFKEKTVGALMKRDPQTATVDMTISDFVNQIMLAKRVTFAPVVAENVLLGHIDQAVLADIDRENWNNTRVEDVYAALTPDATVPQDMPIADLLTHIAKTGRRKFLVLEGGDLAGVITLADISSYLQVVEPLLRGGLAAKLIHAR</sequence>
<feature type="transmembrane region" description="Helical" evidence="14">
    <location>
        <begin position="141"/>
        <end position="161"/>
    </location>
</feature>
<feature type="active site" evidence="15">
    <location>
        <position position="69"/>
    </location>
</feature>
<evidence type="ECO:0000256" key="14">
    <source>
        <dbReference type="PIRNR" id="PIRNR006404"/>
    </source>
</evidence>
<proteinExistence type="inferred from homology"/>
<feature type="binding site" evidence="16">
    <location>
        <position position="68"/>
    </location>
    <ligand>
        <name>Zn(2+)</name>
        <dbReference type="ChEBI" id="CHEBI:29105"/>
        <note>catalytic</note>
    </ligand>
</feature>
<dbReference type="AlphaFoldDB" id="A0A1I0QHF9"/>
<reference evidence="19 20" key="1">
    <citation type="submission" date="2016-10" db="EMBL/GenBank/DDBJ databases">
        <authorList>
            <person name="de Groot N.N."/>
        </authorList>
    </citation>
    <scope>NUCLEOTIDE SEQUENCE [LARGE SCALE GENOMIC DNA]</scope>
    <source>
        <strain evidence="19 20">DSM 17925</strain>
    </source>
</reference>
<feature type="transmembrane region" description="Helical" evidence="14">
    <location>
        <begin position="109"/>
        <end position="129"/>
    </location>
</feature>
<feature type="transmembrane region" description="Helical" evidence="14">
    <location>
        <begin position="79"/>
        <end position="97"/>
    </location>
</feature>
<keyword evidence="3 14" id="KW-1003">Cell membrane</keyword>
<dbReference type="Gene3D" id="3.10.580.10">
    <property type="entry name" value="CBS-domain"/>
    <property type="match status" value="1"/>
</dbReference>
<feature type="transmembrane region" description="Helical" evidence="14">
    <location>
        <begin position="21"/>
        <end position="42"/>
    </location>
</feature>
<dbReference type="Pfam" id="PF02163">
    <property type="entry name" value="Peptidase_M50"/>
    <property type="match status" value="2"/>
</dbReference>
<dbReference type="PROSITE" id="PS51371">
    <property type="entry name" value="CBS"/>
    <property type="match status" value="1"/>
</dbReference>
<evidence type="ECO:0000256" key="1">
    <source>
        <dbReference type="ARBA" id="ARBA00004651"/>
    </source>
</evidence>
<dbReference type="CDD" id="cd06164">
    <property type="entry name" value="S2P-M50_SpoIVFB_CBS"/>
    <property type="match status" value="1"/>
</dbReference>
<dbReference type="STRING" id="364200.SAMN04488515_1930"/>
<dbReference type="EMBL" id="FOIZ01000001">
    <property type="protein sequence ID" value="SEW26587.1"/>
    <property type="molecule type" value="Genomic_DNA"/>
</dbReference>
<dbReference type="PIRSF" id="PIRSF006404">
    <property type="entry name" value="UCP006404_Pept_M50_CBS"/>
    <property type="match status" value="1"/>
</dbReference>
<evidence type="ECO:0000259" key="18">
    <source>
        <dbReference type="PROSITE" id="PS51371"/>
    </source>
</evidence>
<evidence type="ECO:0000256" key="3">
    <source>
        <dbReference type="ARBA" id="ARBA00022475"/>
    </source>
</evidence>
<feature type="transmembrane region" description="Helical" evidence="14">
    <location>
        <begin position="196"/>
        <end position="219"/>
    </location>
</feature>
<evidence type="ECO:0000256" key="16">
    <source>
        <dbReference type="PIRSR" id="PIRSR006404-2"/>
    </source>
</evidence>
<protein>
    <recommendedName>
        <fullName evidence="14">Zinc metalloprotease</fullName>
    </recommendedName>
</protein>
<keyword evidence="9 14" id="KW-0862">Zinc</keyword>
<keyword evidence="12 17" id="KW-0129">CBS domain</keyword>
<dbReference type="PANTHER" id="PTHR39188:SF3">
    <property type="entry name" value="STAGE IV SPORULATION PROTEIN FB"/>
    <property type="match status" value="1"/>
</dbReference>
<comment type="similarity">
    <text evidence="2 14">Belongs to the peptidase M50B family.</text>
</comment>
<evidence type="ECO:0000313" key="19">
    <source>
        <dbReference type="EMBL" id="SEW26587.1"/>
    </source>
</evidence>
<evidence type="ECO:0000256" key="10">
    <source>
        <dbReference type="ARBA" id="ARBA00022989"/>
    </source>
</evidence>